<accession>A0A834HS27</accession>
<name>A0A834HS27_RHYFE</name>
<keyword evidence="3" id="KW-1185">Reference proteome</keyword>
<sequence>MSTKDEQPIVAPHTDKGCIDNQTKADPIESNFYRCPSEVLIAETIERARQWRRKMDKNQRQEARISSCVTLGRKWRQSKRRRSSLILG</sequence>
<comment type="caution">
    <text evidence="2">The sequence shown here is derived from an EMBL/GenBank/DDBJ whole genome shotgun (WGS) entry which is preliminary data.</text>
</comment>
<reference evidence="2" key="1">
    <citation type="submission" date="2020-08" db="EMBL/GenBank/DDBJ databases">
        <title>Genome sequencing and assembly of the red palm weevil Rhynchophorus ferrugineus.</title>
        <authorList>
            <person name="Dias G.B."/>
            <person name="Bergman C.M."/>
            <person name="Manee M."/>
        </authorList>
    </citation>
    <scope>NUCLEOTIDE SEQUENCE</scope>
    <source>
        <strain evidence="2">AA-2017</strain>
        <tissue evidence="2">Whole larva</tissue>
    </source>
</reference>
<organism evidence="2 3">
    <name type="scientific">Rhynchophorus ferrugineus</name>
    <name type="common">Red palm weevil</name>
    <name type="synonym">Curculio ferrugineus</name>
    <dbReference type="NCBI Taxonomy" id="354439"/>
    <lineage>
        <taxon>Eukaryota</taxon>
        <taxon>Metazoa</taxon>
        <taxon>Ecdysozoa</taxon>
        <taxon>Arthropoda</taxon>
        <taxon>Hexapoda</taxon>
        <taxon>Insecta</taxon>
        <taxon>Pterygota</taxon>
        <taxon>Neoptera</taxon>
        <taxon>Endopterygota</taxon>
        <taxon>Coleoptera</taxon>
        <taxon>Polyphaga</taxon>
        <taxon>Cucujiformia</taxon>
        <taxon>Curculionidae</taxon>
        <taxon>Dryophthorinae</taxon>
        <taxon>Rhynchophorus</taxon>
    </lineage>
</organism>
<dbReference type="EMBL" id="JAACXV010014401">
    <property type="protein sequence ID" value="KAF7267692.1"/>
    <property type="molecule type" value="Genomic_DNA"/>
</dbReference>
<feature type="region of interest" description="Disordered" evidence="1">
    <location>
        <begin position="1"/>
        <end position="22"/>
    </location>
</feature>
<feature type="compositionally biased region" description="Basic and acidic residues" evidence="1">
    <location>
        <begin position="1"/>
        <end position="18"/>
    </location>
</feature>
<evidence type="ECO:0000313" key="2">
    <source>
        <dbReference type="EMBL" id="KAF7267692.1"/>
    </source>
</evidence>
<dbReference type="Proteomes" id="UP000625711">
    <property type="component" value="Unassembled WGS sequence"/>
</dbReference>
<dbReference type="AlphaFoldDB" id="A0A834HS27"/>
<evidence type="ECO:0000313" key="3">
    <source>
        <dbReference type="Proteomes" id="UP000625711"/>
    </source>
</evidence>
<protein>
    <submittedName>
        <fullName evidence="2">Uncharacterized protein</fullName>
    </submittedName>
</protein>
<proteinExistence type="predicted"/>
<evidence type="ECO:0000256" key="1">
    <source>
        <dbReference type="SAM" id="MobiDB-lite"/>
    </source>
</evidence>
<gene>
    <name evidence="2" type="ORF">GWI33_019180</name>
</gene>